<dbReference type="Gene3D" id="3.20.20.370">
    <property type="entry name" value="Glycoside hydrolase/deacetylase"/>
    <property type="match status" value="1"/>
</dbReference>
<evidence type="ECO:0000313" key="2">
    <source>
        <dbReference type="Proteomes" id="UP000193200"/>
    </source>
</evidence>
<dbReference type="InParanoid" id="A0A1Y5TFG1"/>
<sequence length="343" mass="38108">MALQRVTTDRPVLLTAIHAEEEFDWHADFDRASTGVGHMREIDRLQDVFAATGTRATYLVGYPVATQDEAIRPLRRHLKAGSIEIGAHMHPWVAPPYDEAVNRRNSFHHNLPPALEREKLRQLTKAIQGSFGIRPRSYLGGRYSYGPNTGRILRELGYEIDLSINVTGDYSPEGGPDYTGYSNQYFWDPEAEGLLRLPGNGGYLGLLGPLAGAPLYRLIVRHGLQSTRLEGLLSQLGLFECIRLSPEGYTLAELKRLTNRLMKTGIRAFVFNFHSTSIVPGCTEYVRSADDLRAFLGRIDAYLRFFHEELGGVSMTASEFHQSVSGSAESVASDDRLPAAAAQ</sequence>
<protein>
    <recommendedName>
        <fullName evidence="3">NodB homology domain-containing protein</fullName>
    </recommendedName>
</protein>
<dbReference type="Proteomes" id="UP000193200">
    <property type="component" value="Unassembled WGS sequence"/>
</dbReference>
<proteinExistence type="predicted"/>
<accession>A0A1Y5TFG1</accession>
<name>A0A1Y5TFG1_9PROT</name>
<evidence type="ECO:0008006" key="3">
    <source>
        <dbReference type="Google" id="ProtNLM"/>
    </source>
</evidence>
<dbReference type="EMBL" id="FWFR01000002">
    <property type="protein sequence ID" value="SLN59115.1"/>
    <property type="molecule type" value="Genomic_DNA"/>
</dbReference>
<keyword evidence="2" id="KW-1185">Reference proteome</keyword>
<gene>
    <name evidence="1" type="ORF">OCH7691_02612</name>
</gene>
<dbReference type="AlphaFoldDB" id="A0A1Y5TFG1"/>
<dbReference type="GO" id="GO:0005975">
    <property type="term" value="P:carbohydrate metabolic process"/>
    <property type="evidence" value="ECO:0007669"/>
    <property type="project" value="InterPro"/>
</dbReference>
<organism evidence="1 2">
    <name type="scientific">Oceanibacterium hippocampi</name>
    <dbReference type="NCBI Taxonomy" id="745714"/>
    <lineage>
        <taxon>Bacteria</taxon>
        <taxon>Pseudomonadati</taxon>
        <taxon>Pseudomonadota</taxon>
        <taxon>Alphaproteobacteria</taxon>
        <taxon>Sneathiellales</taxon>
        <taxon>Sneathiellaceae</taxon>
        <taxon>Oceanibacterium</taxon>
    </lineage>
</organism>
<evidence type="ECO:0000313" key="1">
    <source>
        <dbReference type="EMBL" id="SLN59115.1"/>
    </source>
</evidence>
<dbReference type="SUPFAM" id="SSF88713">
    <property type="entry name" value="Glycoside hydrolase/deacetylase"/>
    <property type="match status" value="1"/>
</dbReference>
<dbReference type="InterPro" id="IPR011330">
    <property type="entry name" value="Glyco_hydro/deAcase_b/a-brl"/>
</dbReference>
<reference evidence="1 2" key="1">
    <citation type="submission" date="2017-03" db="EMBL/GenBank/DDBJ databases">
        <authorList>
            <person name="Afonso C.L."/>
            <person name="Miller P.J."/>
            <person name="Scott M.A."/>
            <person name="Spackman E."/>
            <person name="Goraichik I."/>
            <person name="Dimitrov K.M."/>
            <person name="Suarez D.L."/>
            <person name="Swayne D.E."/>
        </authorList>
    </citation>
    <scope>NUCLEOTIDE SEQUENCE [LARGE SCALE GENOMIC DNA]</scope>
    <source>
        <strain evidence="1 2">CECT 7691</strain>
    </source>
</reference>